<organism evidence="1 2">
    <name type="scientific">Lipomyces orientalis</name>
    <dbReference type="NCBI Taxonomy" id="1233043"/>
    <lineage>
        <taxon>Eukaryota</taxon>
        <taxon>Fungi</taxon>
        <taxon>Dikarya</taxon>
        <taxon>Ascomycota</taxon>
        <taxon>Saccharomycotina</taxon>
        <taxon>Lipomycetes</taxon>
        <taxon>Lipomycetales</taxon>
        <taxon>Lipomycetaceae</taxon>
        <taxon>Lipomyces</taxon>
    </lineage>
</organism>
<dbReference type="EMBL" id="MU970056">
    <property type="protein sequence ID" value="KAK9323855.1"/>
    <property type="molecule type" value="Genomic_DNA"/>
</dbReference>
<proteinExistence type="predicted"/>
<name>A0ACC3TRJ5_9ASCO</name>
<gene>
    <name evidence="1" type="ORF">V1517DRAFT_319108</name>
</gene>
<evidence type="ECO:0000313" key="1">
    <source>
        <dbReference type="EMBL" id="KAK9323855.1"/>
    </source>
</evidence>
<comment type="caution">
    <text evidence="1">The sequence shown here is derived from an EMBL/GenBank/DDBJ whole genome shotgun (WGS) entry which is preliminary data.</text>
</comment>
<keyword evidence="2" id="KW-1185">Reference proteome</keyword>
<accession>A0ACC3TRJ5</accession>
<sequence length="446" mass="50055">MTDTSSDSQKQLLISLLQSSSTVEQALETYDSRIKNKPLPLHPTEGHPASSAARKDGKDGNPGKHYPAVRVQDPRSSRHSPKDAFTKPSARIKKIDGREGRRFEREFRKYEKIAEKKRKLRERRKRNERRRKSAKKDDGDGGASAMQDVNHAAADNPTTDTTNKADTANKKTEEPAQSTSKSKRQSAKVLDDDDVRTADEMVKSTIRNTSALRKRRSKRAKKFLESATVRQQLISLAQSDVLDSDSDGGVVDETGDGVVIHRPKPLSSAEKKRQKLFDLGPEAANFRIYVELYKLWQSYAAELLGLTSTSTPPTTHGQFQSLAAKLSSADFHGAYVVVTRSKCVSRVRLEGIILRDTRSAFVIVTKSNAIRIVPKEHTVFRIGVRKPGTEKRFEEESDQMVRDREVDEVGDPKFELLAFLLYGSQLMYRPADRSGRKFKSKPTGDL</sequence>
<evidence type="ECO:0000313" key="2">
    <source>
        <dbReference type="Proteomes" id="UP001489719"/>
    </source>
</evidence>
<protein>
    <submittedName>
        <fullName evidence="1">Uncharacterized protein</fullName>
    </submittedName>
</protein>
<dbReference type="Proteomes" id="UP001489719">
    <property type="component" value="Unassembled WGS sequence"/>
</dbReference>
<reference evidence="2" key="1">
    <citation type="journal article" date="2024" name="Front. Bioeng. Biotechnol.">
        <title>Genome-scale model development and genomic sequencing of the oleaginous clade Lipomyces.</title>
        <authorList>
            <person name="Czajka J.J."/>
            <person name="Han Y."/>
            <person name="Kim J."/>
            <person name="Mondo S.J."/>
            <person name="Hofstad B.A."/>
            <person name="Robles A."/>
            <person name="Haridas S."/>
            <person name="Riley R."/>
            <person name="LaButti K."/>
            <person name="Pangilinan J."/>
            <person name="Andreopoulos W."/>
            <person name="Lipzen A."/>
            <person name="Yan J."/>
            <person name="Wang M."/>
            <person name="Ng V."/>
            <person name="Grigoriev I.V."/>
            <person name="Spatafora J.W."/>
            <person name="Magnuson J.K."/>
            <person name="Baker S.E."/>
            <person name="Pomraning K.R."/>
        </authorList>
    </citation>
    <scope>NUCLEOTIDE SEQUENCE [LARGE SCALE GENOMIC DNA]</scope>
    <source>
        <strain evidence="2">CBS 10300</strain>
    </source>
</reference>